<dbReference type="AlphaFoldDB" id="A0A7Z2NVM0"/>
<dbReference type="EMBL" id="CP047895">
    <property type="protein sequence ID" value="QHL90079.1"/>
    <property type="molecule type" value="Genomic_DNA"/>
</dbReference>
<keyword evidence="1" id="KW-0812">Transmembrane</keyword>
<dbReference type="Proteomes" id="UP000464468">
    <property type="component" value="Chromosome"/>
</dbReference>
<evidence type="ECO:0000313" key="2">
    <source>
        <dbReference type="EMBL" id="QHL90079.1"/>
    </source>
</evidence>
<proteinExistence type="predicted"/>
<feature type="transmembrane region" description="Helical" evidence="1">
    <location>
        <begin position="54"/>
        <end position="72"/>
    </location>
</feature>
<name>A0A7Z2NVM0_9SPHN</name>
<evidence type="ECO:0000256" key="1">
    <source>
        <dbReference type="SAM" id="Phobius"/>
    </source>
</evidence>
<keyword evidence="3" id="KW-1185">Reference proteome</keyword>
<dbReference type="RefSeq" id="WP_160591914.1">
    <property type="nucleotide sequence ID" value="NZ_CP047895.1"/>
</dbReference>
<evidence type="ECO:0000313" key="3">
    <source>
        <dbReference type="Proteomes" id="UP000464468"/>
    </source>
</evidence>
<dbReference type="KEGG" id="schy:GVO57_03605"/>
<keyword evidence="1" id="KW-0472">Membrane</keyword>
<organism evidence="2 3">
    <name type="scientific">Sphingomonas changnyeongensis</name>
    <dbReference type="NCBI Taxonomy" id="2698679"/>
    <lineage>
        <taxon>Bacteria</taxon>
        <taxon>Pseudomonadati</taxon>
        <taxon>Pseudomonadota</taxon>
        <taxon>Alphaproteobacteria</taxon>
        <taxon>Sphingomonadales</taxon>
        <taxon>Sphingomonadaceae</taxon>
        <taxon>Sphingomonas</taxon>
    </lineage>
</organism>
<gene>
    <name evidence="2" type="ORF">GVO57_03605</name>
</gene>
<protein>
    <submittedName>
        <fullName evidence="2">Uncharacterized protein</fullName>
    </submittedName>
</protein>
<reference evidence="2 3" key="1">
    <citation type="submission" date="2020-01" db="EMBL/GenBank/DDBJ databases">
        <title>Sphingomonas sp. C33 whole genome sequece.</title>
        <authorList>
            <person name="Park C."/>
        </authorList>
    </citation>
    <scope>NUCLEOTIDE SEQUENCE [LARGE SCALE GENOMIC DNA]</scope>
    <source>
        <strain evidence="2 3">C33</strain>
    </source>
</reference>
<feature type="transmembrane region" description="Helical" evidence="1">
    <location>
        <begin position="30"/>
        <end position="47"/>
    </location>
</feature>
<sequence length="73" mass="7750">MLNILSLFIGFLALVPAIFAFVPFLGWAYWMILPVAVLGLALGVVSSRNEGRNLNLVVILVGLARLVLGGGVI</sequence>
<keyword evidence="1" id="KW-1133">Transmembrane helix</keyword>
<accession>A0A7Z2NVM0</accession>